<evidence type="ECO:0000313" key="2">
    <source>
        <dbReference type="EMBL" id="EIY21771.1"/>
    </source>
</evidence>
<feature type="transmembrane region" description="Helical" evidence="1">
    <location>
        <begin position="232"/>
        <end position="249"/>
    </location>
</feature>
<evidence type="ECO:0000256" key="1">
    <source>
        <dbReference type="SAM" id="Phobius"/>
    </source>
</evidence>
<feature type="transmembrane region" description="Helical" evidence="1">
    <location>
        <begin position="111"/>
        <end position="127"/>
    </location>
</feature>
<dbReference type="EMBL" id="AGXF01000006">
    <property type="protein sequence ID" value="EIY21771.1"/>
    <property type="molecule type" value="Genomic_DNA"/>
</dbReference>
<organism evidence="2 3">
    <name type="scientific">Bacteroides caccae CL03T12C61</name>
    <dbReference type="NCBI Taxonomy" id="997873"/>
    <lineage>
        <taxon>Bacteria</taxon>
        <taxon>Pseudomonadati</taxon>
        <taxon>Bacteroidota</taxon>
        <taxon>Bacteroidia</taxon>
        <taxon>Bacteroidales</taxon>
        <taxon>Bacteroidaceae</taxon>
        <taxon>Bacteroides</taxon>
    </lineage>
</organism>
<reference evidence="2 3" key="1">
    <citation type="submission" date="2012-02" db="EMBL/GenBank/DDBJ databases">
        <title>The Genome Sequence of Bacteroides caccae CL03T12C61.</title>
        <authorList>
            <consortium name="The Broad Institute Genome Sequencing Platform"/>
            <person name="Earl A."/>
            <person name="Ward D."/>
            <person name="Feldgarden M."/>
            <person name="Gevers D."/>
            <person name="Zitomersky N.L."/>
            <person name="Coyne M.J."/>
            <person name="Comstock L.E."/>
            <person name="Young S.K."/>
            <person name="Zeng Q."/>
            <person name="Gargeya S."/>
            <person name="Fitzgerald M."/>
            <person name="Haas B."/>
            <person name="Abouelleil A."/>
            <person name="Alvarado L."/>
            <person name="Arachchi H.M."/>
            <person name="Berlin A."/>
            <person name="Chapman S.B."/>
            <person name="Gearin G."/>
            <person name="Goldberg J."/>
            <person name="Griggs A."/>
            <person name="Gujja S."/>
            <person name="Hansen M."/>
            <person name="Heiman D."/>
            <person name="Howarth C."/>
            <person name="Larimer J."/>
            <person name="Lui A."/>
            <person name="MacDonald P.J.P."/>
            <person name="McCowen C."/>
            <person name="Montmayeur A."/>
            <person name="Murphy C."/>
            <person name="Neiman D."/>
            <person name="Pearson M."/>
            <person name="Priest M."/>
            <person name="Roberts A."/>
            <person name="Saif S."/>
            <person name="Shea T."/>
            <person name="Sisk P."/>
            <person name="Stolte C."/>
            <person name="Sykes S."/>
            <person name="Wortman J."/>
            <person name="Nusbaum C."/>
            <person name="Birren B."/>
        </authorList>
    </citation>
    <scope>NUCLEOTIDE SEQUENCE [LARGE SCALE GENOMIC DNA]</scope>
    <source>
        <strain evidence="2 3">CL03T12C61</strain>
    </source>
</reference>
<proteinExistence type="predicted"/>
<dbReference type="HOGENOM" id="CLU_749372_0_0_10"/>
<keyword evidence="1" id="KW-0472">Membrane</keyword>
<keyword evidence="3" id="KW-1185">Reference proteome</keyword>
<feature type="transmembrane region" description="Helical" evidence="1">
    <location>
        <begin position="158"/>
        <end position="179"/>
    </location>
</feature>
<feature type="transmembrane region" description="Helical" evidence="1">
    <location>
        <begin position="261"/>
        <end position="282"/>
    </location>
</feature>
<name>I9PYG5_9BACE</name>
<keyword evidence="1" id="KW-0812">Transmembrane</keyword>
<sequence>MYLGEVYKARRFFYALSIILPALLAGLRDLTIGADTGGYPIEIFDIACSSHSLSDCIYEVGFFVFCHDVGYISLAYLISAFTKDSFFFFFITNLIVNWGVFFFLYKAKSRFQFSLWLGWLSYLFIFYNRTLNLSRQSIAIAIVLISITYLWDKKYIKYGALTVIALSFHTSAIITLMYFFEYFVEKRKYRLMFLLCLVFIIVGNSFFINSVLSSIPQLAHFSRYTTASEGNIGLFESFVKLLAIFYLLGKLNKHKLFSRYQVSRFVYLILIEIFLFSCNYIDGNIGRIAYYFLPVYFIAIPIVLNCSRSKAKNELIYIGCLMGYWVMVIIVQGQTCTFPYLFR</sequence>
<dbReference type="Proteomes" id="UP000002965">
    <property type="component" value="Unassembled WGS sequence"/>
</dbReference>
<protein>
    <recommendedName>
        <fullName evidence="4">EpsG family protein</fullName>
    </recommendedName>
</protein>
<dbReference type="AlphaFoldDB" id="I9PYG5"/>
<feature type="transmembrane region" description="Helical" evidence="1">
    <location>
        <begin position="86"/>
        <end position="105"/>
    </location>
</feature>
<feature type="transmembrane region" description="Helical" evidence="1">
    <location>
        <begin position="191"/>
        <end position="212"/>
    </location>
</feature>
<comment type="caution">
    <text evidence="2">The sequence shown here is derived from an EMBL/GenBank/DDBJ whole genome shotgun (WGS) entry which is preliminary data.</text>
</comment>
<feature type="transmembrane region" description="Helical" evidence="1">
    <location>
        <begin position="134"/>
        <end position="152"/>
    </location>
</feature>
<evidence type="ECO:0008006" key="4">
    <source>
        <dbReference type="Google" id="ProtNLM"/>
    </source>
</evidence>
<feature type="transmembrane region" description="Helical" evidence="1">
    <location>
        <begin position="12"/>
        <end position="30"/>
    </location>
</feature>
<dbReference type="Pfam" id="PF14897">
    <property type="entry name" value="EpsG"/>
    <property type="match status" value="1"/>
</dbReference>
<keyword evidence="1" id="KW-1133">Transmembrane helix</keyword>
<evidence type="ECO:0000313" key="3">
    <source>
        <dbReference type="Proteomes" id="UP000002965"/>
    </source>
</evidence>
<dbReference type="PATRIC" id="fig|997873.3.peg.1582"/>
<feature type="transmembrane region" description="Helical" evidence="1">
    <location>
        <begin position="60"/>
        <end position="79"/>
    </location>
</feature>
<feature type="transmembrane region" description="Helical" evidence="1">
    <location>
        <begin position="288"/>
        <end position="304"/>
    </location>
</feature>
<accession>I9PYG5</accession>
<feature type="transmembrane region" description="Helical" evidence="1">
    <location>
        <begin position="316"/>
        <end position="342"/>
    </location>
</feature>
<dbReference type="InterPro" id="IPR049458">
    <property type="entry name" value="EpsG-like"/>
</dbReference>
<gene>
    <name evidence="2" type="ORF">HMPREF1061_01502</name>
</gene>